<comment type="caution">
    <text evidence="2">The sequence shown here is derived from an EMBL/GenBank/DDBJ whole genome shotgun (WGS) entry which is preliminary data.</text>
</comment>
<proteinExistence type="predicted"/>
<keyword evidence="3" id="KW-1185">Reference proteome</keyword>
<dbReference type="KEGG" id="phet:94290381"/>
<sequence length="813" mass="87091">MSDSDDDVVIIDSSLPSTSVSSGGHGGPAEMGESKDGSDDMIVDDAREVVPLPSSRACPPKSASPPRTTLPVDVFCRKLEGNIRALPPLRAHADTQTNLDFCGGAAARDSAASLHRNFLEMEVALGIRMSAKTSAASSAVGNVVRQFVDSWRDATGKWKRLRSQDETRDDTDIEDVKHVKRESDNEVDVWQRLPDSSSVRPSETPAWAVGLESAFESCREVLESPNYTVAVGQQKQSSFFRAPVTPPVATKTHLASPQVQRTPSAPVSVAPVVARDSKGDFLREAEIICAREGTKSLFPIYTELHALRHMRAEREQQAALTVEKQLEWEQRRLTVMLSECDAQLDMLDINFMDSCKTGLVPLEVLQQRMEALNSIRRQLESHTSAALPLTAQSVEATTKCERAAAGSATTAARPMGLAGDAFLRCMAEERRVWDNKMEVLQARLDEQAKRTAELQACYVQANMQLQASLDKDNYVNKEVLNAAKAQQQSDMQVLVEQLGWILINNTSDVLSLRHPGTGNTLHVNRTYSTINGETCENIPKALAAYILKHGDPTAQAGTPAAPTSVSSSAAVTQSAFSEDQSGSQSVPSPLPPPQAPYPGSGAESIEKVLSPDVKQATEETPSALTADTLARAASAKIGAISARSSRQSSLPPGADVTTTKDPPVQLDSTSIHVGLAEEAPQSLISSGSAPASMEERVSRKEDSQEAYGSVAASSVDLREDDSVGDDVVMNDEEGGNAYGEDEDGDGGGNYAEGDLPSFSNTQAEENSGNASTLNVTGGRSSAGVESSDEPVARVQPSLYESYFSNSPLWENAD</sequence>
<evidence type="ECO:0000313" key="2">
    <source>
        <dbReference type="EMBL" id="KAG5502041.1"/>
    </source>
</evidence>
<gene>
    <name evidence="2" type="ORF">JKF63_04318</name>
</gene>
<feature type="region of interest" description="Disordered" evidence="1">
    <location>
        <begin position="1"/>
        <end position="39"/>
    </location>
</feature>
<feature type="compositionally biased region" description="Polar residues" evidence="1">
    <location>
        <begin position="757"/>
        <end position="779"/>
    </location>
</feature>
<dbReference type="AlphaFoldDB" id="A0A836L7Q7"/>
<dbReference type="GeneID" id="94290381"/>
<feature type="region of interest" description="Disordered" evidence="1">
    <location>
        <begin position="640"/>
        <end position="796"/>
    </location>
</feature>
<dbReference type="EMBL" id="JAFJZO010000026">
    <property type="protein sequence ID" value="KAG5502041.1"/>
    <property type="molecule type" value="Genomic_DNA"/>
</dbReference>
<feature type="compositionally biased region" description="Acidic residues" evidence="1">
    <location>
        <begin position="722"/>
        <end position="745"/>
    </location>
</feature>
<evidence type="ECO:0000256" key="1">
    <source>
        <dbReference type="SAM" id="MobiDB-lite"/>
    </source>
</evidence>
<accession>A0A836L7Q7</accession>
<reference evidence="2 3" key="1">
    <citation type="submission" date="2021-02" db="EMBL/GenBank/DDBJ databases">
        <title>Porcisia hertigi Genome sequencing and assembly.</title>
        <authorList>
            <person name="Almutairi H."/>
            <person name="Gatherer D."/>
        </authorList>
    </citation>
    <scope>NUCLEOTIDE SEQUENCE [LARGE SCALE GENOMIC DNA]</scope>
    <source>
        <strain evidence="2 3">C119</strain>
    </source>
</reference>
<feature type="compositionally biased region" description="Low complexity" evidence="1">
    <location>
        <begin position="554"/>
        <end position="587"/>
    </location>
</feature>
<feature type="region of interest" description="Disordered" evidence="1">
    <location>
        <begin position="554"/>
        <end position="603"/>
    </location>
</feature>
<organism evidence="2 3">
    <name type="scientific">Porcisia hertigi</name>
    <dbReference type="NCBI Taxonomy" id="2761500"/>
    <lineage>
        <taxon>Eukaryota</taxon>
        <taxon>Discoba</taxon>
        <taxon>Euglenozoa</taxon>
        <taxon>Kinetoplastea</taxon>
        <taxon>Metakinetoplastina</taxon>
        <taxon>Trypanosomatida</taxon>
        <taxon>Trypanosomatidae</taxon>
        <taxon>Leishmaniinae</taxon>
        <taxon>Porcisia</taxon>
    </lineage>
</organism>
<protein>
    <submittedName>
        <fullName evidence="2">Uncharacterized protein</fullName>
    </submittedName>
</protein>
<feature type="compositionally biased region" description="Polar residues" evidence="1">
    <location>
        <begin position="642"/>
        <end position="671"/>
    </location>
</feature>
<name>A0A836L7Q7_9TRYP</name>
<feature type="compositionally biased region" description="Basic and acidic residues" evidence="1">
    <location>
        <begin position="693"/>
        <end position="703"/>
    </location>
</feature>
<dbReference type="OrthoDB" id="265447at2759"/>
<feature type="compositionally biased region" description="Low complexity" evidence="1">
    <location>
        <begin position="10"/>
        <end position="22"/>
    </location>
</feature>
<dbReference type="RefSeq" id="XP_067756488.1">
    <property type="nucleotide sequence ID" value="XM_067900304.1"/>
</dbReference>
<evidence type="ECO:0000313" key="3">
    <source>
        <dbReference type="Proteomes" id="UP000674318"/>
    </source>
</evidence>
<dbReference type="Proteomes" id="UP000674318">
    <property type="component" value="Unassembled WGS sequence"/>
</dbReference>